<organism evidence="2 3">
    <name type="scientific">Puniceibacterium sediminis</name>
    <dbReference type="NCBI Taxonomy" id="1608407"/>
    <lineage>
        <taxon>Bacteria</taxon>
        <taxon>Pseudomonadati</taxon>
        <taxon>Pseudomonadota</taxon>
        <taxon>Alphaproteobacteria</taxon>
        <taxon>Rhodobacterales</taxon>
        <taxon>Paracoccaceae</taxon>
        <taxon>Puniceibacterium</taxon>
    </lineage>
</organism>
<gene>
    <name evidence="2" type="ORF">SAMN06265370_11263</name>
</gene>
<evidence type="ECO:0000259" key="1">
    <source>
        <dbReference type="Pfam" id="PF13480"/>
    </source>
</evidence>
<dbReference type="InterPro" id="IPR050644">
    <property type="entry name" value="PG_Glycine_Bridge_Synth"/>
</dbReference>
<accession>A0A238XP46</accession>
<dbReference type="OrthoDB" id="341858at2"/>
<evidence type="ECO:0000313" key="3">
    <source>
        <dbReference type="Proteomes" id="UP000198417"/>
    </source>
</evidence>
<dbReference type="InterPro" id="IPR016181">
    <property type="entry name" value="Acyl_CoA_acyltransferase"/>
</dbReference>
<feature type="domain" description="BioF2-like acetyltransferase" evidence="1">
    <location>
        <begin position="120"/>
        <end position="249"/>
    </location>
</feature>
<dbReference type="EMBL" id="FZNN01000012">
    <property type="protein sequence ID" value="SNR60452.1"/>
    <property type="molecule type" value="Genomic_DNA"/>
</dbReference>
<protein>
    <submittedName>
        <fullName evidence="2">Acetyltransferase (GNAT) domain-containing protein</fullName>
    </submittedName>
</protein>
<name>A0A238XP46_9RHOB</name>
<dbReference type="SUPFAM" id="SSF55729">
    <property type="entry name" value="Acyl-CoA N-acyltransferases (Nat)"/>
    <property type="match status" value="1"/>
</dbReference>
<sequence length="293" mass="32082">MDDLPLPLPQSPEFARTCAALGLPHRCHDEDAAVWQIQSRRLPVLGQVDLLSRGPVWRDPSDTAGWLRGVGAMQRGRPLILNADGLSGTELRAAGFWPLVTPVTLAMLRLGPEAAMRAALRQKWRNRLNRAEQAGLKLDWSELAGDRDHWLLQAEEALQKHRGYRGWPPTLLRAFGAANPGKARIVTARRNGHPVAAALFLCHGAMATYQIGQSLPEGRRLNAMNLVLWEGMRDLAARGHSLLDLGTLNADDAPGLAHFKLGTGADAVVQGGTWLYHRALAPVARRLPKFFAA</sequence>
<dbReference type="PANTHER" id="PTHR36174">
    <property type="entry name" value="LIPID II:GLYCINE GLYCYLTRANSFERASE"/>
    <property type="match status" value="1"/>
</dbReference>
<proteinExistence type="predicted"/>
<keyword evidence="2" id="KW-0808">Transferase</keyword>
<dbReference type="Proteomes" id="UP000198417">
    <property type="component" value="Unassembled WGS sequence"/>
</dbReference>
<keyword evidence="3" id="KW-1185">Reference proteome</keyword>
<dbReference type="GO" id="GO:0016740">
    <property type="term" value="F:transferase activity"/>
    <property type="evidence" value="ECO:0007669"/>
    <property type="project" value="UniProtKB-KW"/>
</dbReference>
<dbReference type="RefSeq" id="WP_089271347.1">
    <property type="nucleotide sequence ID" value="NZ_FZNN01000012.1"/>
</dbReference>
<dbReference type="Pfam" id="PF13480">
    <property type="entry name" value="Acetyltransf_6"/>
    <property type="match status" value="1"/>
</dbReference>
<dbReference type="InterPro" id="IPR038740">
    <property type="entry name" value="BioF2-like_GNAT_dom"/>
</dbReference>
<reference evidence="2 3" key="1">
    <citation type="submission" date="2017-06" db="EMBL/GenBank/DDBJ databases">
        <authorList>
            <person name="Kim H.J."/>
            <person name="Triplett B.A."/>
        </authorList>
    </citation>
    <scope>NUCLEOTIDE SEQUENCE [LARGE SCALE GENOMIC DNA]</scope>
    <source>
        <strain evidence="2 3">DSM 29052</strain>
    </source>
</reference>
<dbReference type="AlphaFoldDB" id="A0A238XP46"/>
<dbReference type="Gene3D" id="3.40.630.30">
    <property type="match status" value="1"/>
</dbReference>
<dbReference type="PANTHER" id="PTHR36174:SF1">
    <property type="entry name" value="LIPID II:GLYCINE GLYCYLTRANSFERASE"/>
    <property type="match status" value="1"/>
</dbReference>
<evidence type="ECO:0000313" key="2">
    <source>
        <dbReference type="EMBL" id="SNR60452.1"/>
    </source>
</evidence>